<dbReference type="STRING" id="226506.SAMN04488519_1133"/>
<reference evidence="2" key="1">
    <citation type="submission" date="2016-10" db="EMBL/GenBank/DDBJ databases">
        <authorList>
            <person name="Varghese N."/>
            <person name="Submissions S."/>
        </authorList>
    </citation>
    <scope>NUCLEOTIDE SEQUENCE [LARGE SCALE GENOMIC DNA]</scope>
    <source>
        <strain evidence="2">DSM 15282</strain>
    </source>
</reference>
<proteinExistence type="predicted"/>
<accession>A0A1I5JNR7</accession>
<protein>
    <submittedName>
        <fullName evidence="1">Capsule assembly protein Wzi</fullName>
    </submittedName>
</protein>
<evidence type="ECO:0000313" key="2">
    <source>
        <dbReference type="Proteomes" id="UP000199564"/>
    </source>
</evidence>
<sequence>MRVFLIFLFSAVCSGVFAQSLIPEFWANELFRRNQLIGIDSLDYSFSLRSIETDYNDFGYNQKVLFDLGDQFRIHQSPVFINSKFLTKRPYGFGDGSLIPTPGLQISILSGINAKWRFIYLDIQPELFFSTNSQFAGYSSDFSNTVNRDKFYFWNNSDYPERFGNGVYSRLGWGQSSLTFRYGSFETGVSTKNLWWGPGQWNSLIFSTNAPGFPHLTFKTFKPAKTFLGFFEGEIIAGRLENSGFDAVQDEELNDLFFRPFTGDWRYLNGITLTYSPKWTKGLSFGFSRTFQVYSQQMGNTFSDYLPIFEAFQKESFFQDGNSVIFDGNGRDQQISIFAKVVIPKVKTDLYFEFGKRDHNFNWREFILNPEHARAFIFGFNQMLNYKYKDYQLQLRGEIVHQQESVNRIVRYGPKGGLAWHTHTRARGFSHLGQPLGVGLGIGSNSQTLEVAMVENLNKFGFLIERLENHQDFYYRAFGTDSERKPWIDLSLGFLYDKKFKNLLLSSKLQLIHARNYQWQLDPASSPDFPKGKNLTSVMGQVSAIYFWNKKKD</sequence>
<keyword evidence="2" id="KW-1185">Reference proteome</keyword>
<evidence type="ECO:0000313" key="1">
    <source>
        <dbReference type="EMBL" id="SFO74061.1"/>
    </source>
</evidence>
<organism evidence="1 2">
    <name type="scientific">Algoriphagus ornithinivorans</name>
    <dbReference type="NCBI Taxonomy" id="226506"/>
    <lineage>
        <taxon>Bacteria</taxon>
        <taxon>Pseudomonadati</taxon>
        <taxon>Bacteroidota</taxon>
        <taxon>Cytophagia</taxon>
        <taxon>Cytophagales</taxon>
        <taxon>Cyclobacteriaceae</taxon>
        <taxon>Algoriphagus</taxon>
    </lineage>
</organism>
<dbReference type="InterPro" id="IPR038636">
    <property type="entry name" value="Wzi_sf"/>
</dbReference>
<dbReference type="EMBL" id="FOVW01000013">
    <property type="protein sequence ID" value="SFO74061.1"/>
    <property type="molecule type" value="Genomic_DNA"/>
</dbReference>
<dbReference type="Gene3D" id="2.40.160.130">
    <property type="entry name" value="Capsule assembly protein Wzi"/>
    <property type="match status" value="1"/>
</dbReference>
<gene>
    <name evidence="1" type="ORF">SAMN04488519_1133</name>
</gene>
<dbReference type="AlphaFoldDB" id="A0A1I5JNR7"/>
<dbReference type="Pfam" id="PF14052">
    <property type="entry name" value="Caps_assemb_Wzi"/>
    <property type="match status" value="1"/>
</dbReference>
<dbReference type="Proteomes" id="UP000199564">
    <property type="component" value="Unassembled WGS sequence"/>
</dbReference>
<dbReference type="InterPro" id="IPR026950">
    <property type="entry name" value="Caps_assemb_Wzi"/>
</dbReference>
<name>A0A1I5JNR7_9BACT</name>